<gene>
    <name evidence="2" type="ORF">IFR04_015741</name>
</gene>
<accession>A0A8H7T065</accession>
<name>A0A8H7T065_9HELO</name>
<reference evidence="2" key="1">
    <citation type="submission" date="2021-02" db="EMBL/GenBank/DDBJ databases">
        <title>Genome sequence Cadophora malorum strain M34.</title>
        <authorList>
            <person name="Stefanovic E."/>
            <person name="Vu D."/>
            <person name="Scully C."/>
            <person name="Dijksterhuis J."/>
            <person name="Roader J."/>
            <person name="Houbraken J."/>
        </authorList>
    </citation>
    <scope>NUCLEOTIDE SEQUENCE</scope>
    <source>
        <strain evidence="2">M34</strain>
    </source>
</reference>
<organism evidence="2 3">
    <name type="scientific">Cadophora malorum</name>
    <dbReference type="NCBI Taxonomy" id="108018"/>
    <lineage>
        <taxon>Eukaryota</taxon>
        <taxon>Fungi</taxon>
        <taxon>Dikarya</taxon>
        <taxon>Ascomycota</taxon>
        <taxon>Pezizomycotina</taxon>
        <taxon>Leotiomycetes</taxon>
        <taxon>Helotiales</taxon>
        <taxon>Ploettnerulaceae</taxon>
        <taxon>Cadophora</taxon>
    </lineage>
</organism>
<keyword evidence="1" id="KW-0472">Membrane</keyword>
<dbReference type="EMBL" id="JAFJYH010000517">
    <property type="protein sequence ID" value="KAG4411129.1"/>
    <property type="molecule type" value="Genomic_DNA"/>
</dbReference>
<evidence type="ECO:0000313" key="3">
    <source>
        <dbReference type="Proteomes" id="UP000664132"/>
    </source>
</evidence>
<keyword evidence="3" id="KW-1185">Reference proteome</keyword>
<evidence type="ECO:0000256" key="1">
    <source>
        <dbReference type="SAM" id="Phobius"/>
    </source>
</evidence>
<sequence length="125" mass="13777">MLATVSPKATVDRLIPRYSNSTSPALFIIHRPTSNKLYRQFWLDSEGGPLIFIGLLYAFVTIATLSIIASGEAHPDISGTPDEILRDDKENCVSCIILSDYTKSTQHTLETMLIYGEAELSGRAD</sequence>
<dbReference type="CDD" id="cd12148">
    <property type="entry name" value="fungal_TF_MHR"/>
    <property type="match status" value="1"/>
</dbReference>
<proteinExistence type="predicted"/>
<dbReference type="AlphaFoldDB" id="A0A8H7T065"/>
<dbReference type="OrthoDB" id="10590811at2759"/>
<keyword evidence="1" id="KW-0812">Transmembrane</keyword>
<keyword evidence="1" id="KW-1133">Transmembrane helix</keyword>
<protein>
    <submittedName>
        <fullName evidence="2">Uncharacterized protein</fullName>
    </submittedName>
</protein>
<dbReference type="Proteomes" id="UP000664132">
    <property type="component" value="Unassembled WGS sequence"/>
</dbReference>
<feature type="transmembrane region" description="Helical" evidence="1">
    <location>
        <begin position="50"/>
        <end position="69"/>
    </location>
</feature>
<evidence type="ECO:0000313" key="2">
    <source>
        <dbReference type="EMBL" id="KAG4411129.1"/>
    </source>
</evidence>
<comment type="caution">
    <text evidence="2">The sequence shown here is derived from an EMBL/GenBank/DDBJ whole genome shotgun (WGS) entry which is preliminary data.</text>
</comment>